<dbReference type="AlphaFoldDB" id="A0A2U3KIM5"/>
<sequence>MRIAYLECFSGMSGDMFLGALIDAGVPPRVLESTVAALGVGARLEISRVVRSGISATKVDVWVAGKKDLPREEYWAKENVAETPPHADSEHAHKHHHHHGQNHENAQRDLPEDTLQSGVPGPHEHGHARGLTEIREIIRKAAISGTAKKTAITIFEALGAAEAKIHHVPVEQIHFHEVGAVDAIVDIVCAAVGAEALGVDQIVCSPLNVGGGTVHCAHGTFPVPAPATVELLKDAPVYSSGVQAELVTPTGAAIVKTLARRFTTFPEMKIEKSGFGAGSREFPGLPNVVRLTIGEATSLPVATTAQETVTVLEANLDDLNPQVFGYVMDRLLEEGALDAFGVPVQMKKNRPGTLLTVLCKPEDAGKLTQLIFAETTTLGVRRRDQVRHSLARRWENVRTPWGEVRIKIASMNGTITNYAPEYEDCRRIAAEHQVPLRQVMGAAVEAYLHCRREEKAGSSPACAGSE</sequence>
<evidence type="ECO:0000256" key="2">
    <source>
        <dbReference type="HAMAP-Rule" id="MF_01074"/>
    </source>
</evidence>
<dbReference type="PANTHER" id="PTHR36566:SF1">
    <property type="entry name" value="PYRIDINIUM-3,5-BISTHIOCARBOXYLIC ACID MONONUCLEOTIDE NICKEL INSERTION PROTEIN"/>
    <property type="match status" value="1"/>
</dbReference>
<comment type="similarity">
    <text evidence="2">Belongs to the LarC family.</text>
</comment>
<name>A0A2U3KIM5_9BACT</name>
<dbReference type="Gene3D" id="3.10.20.300">
    <property type="entry name" value="mk0293 like domain"/>
    <property type="match status" value="1"/>
</dbReference>
<gene>
    <name evidence="4" type="ORF">SBA1_280022</name>
</gene>
<keyword evidence="2" id="KW-0456">Lyase</keyword>
<dbReference type="EMBL" id="OMOD01000120">
    <property type="protein sequence ID" value="SPF39483.1"/>
    <property type="molecule type" value="Genomic_DNA"/>
</dbReference>
<evidence type="ECO:0000313" key="5">
    <source>
        <dbReference type="Proteomes" id="UP000238701"/>
    </source>
</evidence>
<evidence type="ECO:0000313" key="4">
    <source>
        <dbReference type="EMBL" id="SPF39483.1"/>
    </source>
</evidence>
<dbReference type="Gene3D" id="3.30.70.1380">
    <property type="entry name" value="Transcriptional regulatory protein pf0864 domain like"/>
    <property type="match status" value="1"/>
</dbReference>
<dbReference type="PANTHER" id="PTHR36566">
    <property type="entry name" value="NICKEL INSERTION PROTEIN-RELATED"/>
    <property type="match status" value="1"/>
</dbReference>
<dbReference type="HAMAP" id="MF_01074">
    <property type="entry name" value="LarC"/>
    <property type="match status" value="1"/>
</dbReference>
<dbReference type="Pfam" id="PF01969">
    <property type="entry name" value="Ni_insertion"/>
    <property type="match status" value="1"/>
</dbReference>
<evidence type="ECO:0000256" key="1">
    <source>
        <dbReference type="ARBA" id="ARBA00022596"/>
    </source>
</evidence>
<dbReference type="NCBIfam" id="TIGR00299">
    <property type="entry name" value="nickel pincer cofactor biosynthesis protein LarC"/>
    <property type="match status" value="1"/>
</dbReference>
<accession>A0A2U3KIM5</accession>
<dbReference type="OrthoDB" id="9765625at2"/>
<keyword evidence="1 2" id="KW-0533">Nickel</keyword>
<protein>
    <recommendedName>
        <fullName evidence="2">Putative nickel insertion protein</fullName>
    </recommendedName>
</protein>
<organism evidence="4 5">
    <name type="scientific">Candidatus Sulfotelmatobacter kueseliae</name>
    <dbReference type="NCBI Taxonomy" id="2042962"/>
    <lineage>
        <taxon>Bacteria</taxon>
        <taxon>Pseudomonadati</taxon>
        <taxon>Acidobacteriota</taxon>
        <taxon>Terriglobia</taxon>
        <taxon>Terriglobales</taxon>
        <taxon>Candidatus Korobacteraceae</taxon>
        <taxon>Candidatus Sulfotelmatobacter</taxon>
    </lineage>
</organism>
<dbReference type="Proteomes" id="UP000238701">
    <property type="component" value="Unassembled WGS sequence"/>
</dbReference>
<feature type="compositionally biased region" description="Basic and acidic residues" evidence="3">
    <location>
        <begin position="81"/>
        <end position="91"/>
    </location>
</feature>
<proteinExistence type="inferred from homology"/>
<feature type="compositionally biased region" description="Basic and acidic residues" evidence="3">
    <location>
        <begin position="101"/>
        <end position="111"/>
    </location>
</feature>
<evidence type="ECO:0000256" key="3">
    <source>
        <dbReference type="SAM" id="MobiDB-lite"/>
    </source>
</evidence>
<dbReference type="GO" id="GO:0016829">
    <property type="term" value="F:lyase activity"/>
    <property type="evidence" value="ECO:0007669"/>
    <property type="project" value="UniProtKB-UniRule"/>
</dbReference>
<reference evidence="5" key="1">
    <citation type="submission" date="2018-02" db="EMBL/GenBank/DDBJ databases">
        <authorList>
            <person name="Hausmann B."/>
        </authorList>
    </citation>
    <scope>NUCLEOTIDE SEQUENCE [LARGE SCALE GENOMIC DNA]</scope>
    <source>
        <strain evidence="5">Peat soil MAG SbA1</strain>
    </source>
</reference>
<dbReference type="InterPro" id="IPR002822">
    <property type="entry name" value="Ni_insertion"/>
</dbReference>
<feature type="region of interest" description="Disordered" evidence="3">
    <location>
        <begin position="81"/>
        <end position="130"/>
    </location>
</feature>
<dbReference type="GO" id="GO:0016151">
    <property type="term" value="F:nickel cation binding"/>
    <property type="evidence" value="ECO:0007669"/>
    <property type="project" value="UniProtKB-UniRule"/>
</dbReference>